<dbReference type="InterPro" id="IPR052345">
    <property type="entry name" value="Rad_response_metalloprotease"/>
</dbReference>
<dbReference type="Proteomes" id="UP001431776">
    <property type="component" value="Unassembled WGS sequence"/>
</dbReference>
<dbReference type="RefSeq" id="WP_349244278.1">
    <property type="nucleotide sequence ID" value="NZ_JASCXX010000007.1"/>
</dbReference>
<accession>A0AAW6TT66</accession>
<dbReference type="Pfam" id="PF06114">
    <property type="entry name" value="Peptidase_M78"/>
    <property type="match status" value="1"/>
</dbReference>
<reference evidence="2" key="1">
    <citation type="submission" date="2023-05" db="EMBL/GenBank/DDBJ databases">
        <title>Anaerotaeda fermentans gen. nov., sp. nov., a novel anaerobic planctomycete of the new family within the order Sedimentisphaerales isolated from Taman Peninsula, Russia.</title>
        <authorList>
            <person name="Khomyakova M.A."/>
            <person name="Merkel A.Y."/>
            <person name="Slobodkin A.I."/>
        </authorList>
    </citation>
    <scope>NUCLEOTIDE SEQUENCE</scope>
    <source>
        <strain evidence="2">M17dextr</strain>
    </source>
</reference>
<comment type="caution">
    <text evidence="2">The sequence shown here is derived from an EMBL/GenBank/DDBJ whole genome shotgun (WGS) entry which is preliminary data.</text>
</comment>
<gene>
    <name evidence="2" type="ORF">QJ522_07400</name>
</gene>
<sequence length="212" mass="24269">MDPSHAKKYKRSEIEGIVDALLGEGYPDGICVPIDIDVLAQQHPRVDDIVPAELEERFNVAAVLLYKPTCRRFDIFFDENTPRGRTSFSIAHEFAHVVLHGEVCTVCETLDAAIELRTRLQRRYTQMEIDADYFARSILMPRNRVLQDTAQLYEGLFKLYGCDPMLIQTKLCPHMARQYGVSNRAMEIRLELLGLRKAVAEALQHKFSTIDI</sequence>
<dbReference type="EMBL" id="JASCXX010000007">
    <property type="protein sequence ID" value="MDI6448868.1"/>
    <property type="molecule type" value="Genomic_DNA"/>
</dbReference>
<name>A0AAW6TT66_9BACT</name>
<evidence type="ECO:0000259" key="1">
    <source>
        <dbReference type="Pfam" id="PF06114"/>
    </source>
</evidence>
<evidence type="ECO:0000313" key="3">
    <source>
        <dbReference type="Proteomes" id="UP001431776"/>
    </source>
</evidence>
<keyword evidence="3" id="KW-1185">Reference proteome</keyword>
<dbReference type="InterPro" id="IPR010359">
    <property type="entry name" value="IrrE_HExxH"/>
</dbReference>
<dbReference type="PANTHER" id="PTHR43236">
    <property type="entry name" value="ANTITOXIN HIGA1"/>
    <property type="match status" value="1"/>
</dbReference>
<protein>
    <submittedName>
        <fullName evidence="2">ImmA/IrrE family metallo-endopeptidase</fullName>
    </submittedName>
</protein>
<dbReference type="AlphaFoldDB" id="A0AAW6TT66"/>
<dbReference type="Gene3D" id="1.10.10.2910">
    <property type="match status" value="1"/>
</dbReference>
<evidence type="ECO:0000313" key="2">
    <source>
        <dbReference type="EMBL" id="MDI6448868.1"/>
    </source>
</evidence>
<organism evidence="2 3">
    <name type="scientific">Anaerobaca lacustris</name>
    <dbReference type="NCBI Taxonomy" id="3044600"/>
    <lineage>
        <taxon>Bacteria</taxon>
        <taxon>Pseudomonadati</taxon>
        <taxon>Planctomycetota</taxon>
        <taxon>Phycisphaerae</taxon>
        <taxon>Sedimentisphaerales</taxon>
        <taxon>Anaerobacaceae</taxon>
        <taxon>Anaerobaca</taxon>
    </lineage>
</organism>
<feature type="domain" description="IrrE N-terminal-like" evidence="1">
    <location>
        <begin position="69"/>
        <end position="190"/>
    </location>
</feature>
<proteinExistence type="predicted"/>
<dbReference type="PANTHER" id="PTHR43236:SF1">
    <property type="entry name" value="BLL7220 PROTEIN"/>
    <property type="match status" value="1"/>
</dbReference>